<dbReference type="EMBL" id="JPRD01000032">
    <property type="protein sequence ID" value="KIF51593.1"/>
    <property type="molecule type" value="Genomic_DNA"/>
</dbReference>
<organism evidence="1 2">
    <name type="scientific">Vibrio owensii CAIM 1854 = LMG 25443</name>
    <dbReference type="NCBI Taxonomy" id="1229493"/>
    <lineage>
        <taxon>Bacteria</taxon>
        <taxon>Pseudomonadati</taxon>
        <taxon>Pseudomonadota</taxon>
        <taxon>Gammaproteobacteria</taxon>
        <taxon>Vibrionales</taxon>
        <taxon>Vibrionaceae</taxon>
        <taxon>Vibrio</taxon>
    </lineage>
</organism>
<dbReference type="RefSeq" id="WP_020197959.1">
    <property type="nucleotide sequence ID" value="NZ_BAOH01000171.1"/>
</dbReference>
<reference evidence="1 2" key="1">
    <citation type="submission" date="2014-07" db="EMBL/GenBank/DDBJ databases">
        <title>Unique and conserved regions in Vibrio harveyi and related species in comparison with the shrimp pathogen Vibrio harveyi CAIM 1792.</title>
        <authorList>
            <person name="Espinoza-Valles I."/>
            <person name="Vora G."/>
            <person name="Leekitcharoenphon P."/>
            <person name="Ussery D."/>
            <person name="Hoj L."/>
            <person name="Gomez-Gil B."/>
        </authorList>
    </citation>
    <scope>NUCLEOTIDE SEQUENCE [LARGE SCALE GENOMIC DNA]</scope>
    <source>
        <strain evidence="2">CAIM 1854 / LMG 25443</strain>
    </source>
</reference>
<evidence type="ECO:0000313" key="2">
    <source>
        <dbReference type="Proteomes" id="UP000031586"/>
    </source>
</evidence>
<gene>
    <name evidence="1" type="ORF">H735_18775</name>
</gene>
<sequence>MPIPPKPIESAKNTATQSIAQSSAMALSDATDNLRNISSIGTTAIAVALSQFIETGDSKYLDGIDKANSIVDNAISNFSEIGKKAKENIET</sequence>
<dbReference type="AlphaFoldDB" id="A0A0C1VNZ5"/>
<accession>A0A0C1VNZ5</accession>
<comment type="caution">
    <text evidence="1">The sequence shown here is derived from an EMBL/GenBank/DDBJ whole genome shotgun (WGS) entry which is preliminary data.</text>
</comment>
<dbReference type="Proteomes" id="UP000031586">
    <property type="component" value="Unassembled WGS sequence"/>
</dbReference>
<name>A0A0C1VNZ5_9VIBR</name>
<dbReference type="PATRIC" id="fig|1229493.5.peg.3073"/>
<proteinExistence type="predicted"/>
<evidence type="ECO:0000313" key="1">
    <source>
        <dbReference type="EMBL" id="KIF51593.1"/>
    </source>
</evidence>
<protein>
    <submittedName>
        <fullName evidence="1">Uncharacterized protein</fullName>
    </submittedName>
</protein>